<sequence length="82" mass="9565">MNLNQYLNEIENSNRFAKRIGVPLPSVSHWRHNKRQVPLAKALLIESATNGLVTRKELRPDDWQTWWPELAKKEQTDSEKAA</sequence>
<dbReference type="InterPro" id="IPR010982">
    <property type="entry name" value="Lambda_DNA-bd_dom_sf"/>
</dbReference>
<dbReference type="AlphaFoldDB" id="A0A1H2EQ89"/>
<name>A0A1H2EQ89_9PROT</name>
<dbReference type="KEGG" id="nur:ATY38_12050"/>
<dbReference type="EMBL" id="FNLN01000014">
    <property type="protein sequence ID" value="SDT97113.1"/>
    <property type="molecule type" value="Genomic_DNA"/>
</dbReference>
<gene>
    <name evidence="1" type="ORF">SAMN05216406_11461</name>
</gene>
<keyword evidence="2" id="KW-1185">Reference proteome</keyword>
<accession>A0A1H2EQ89</accession>
<dbReference type="SUPFAM" id="SSF47413">
    <property type="entry name" value="lambda repressor-like DNA-binding domains"/>
    <property type="match status" value="1"/>
</dbReference>
<dbReference type="Pfam" id="PF15943">
    <property type="entry name" value="YdaS_toxin"/>
    <property type="match status" value="1"/>
</dbReference>
<dbReference type="Gene3D" id="1.10.260.40">
    <property type="entry name" value="lambda repressor-like DNA-binding domains"/>
    <property type="match status" value="1"/>
</dbReference>
<dbReference type="InterPro" id="IPR031856">
    <property type="entry name" value="YdaS_toxin-like"/>
</dbReference>
<evidence type="ECO:0000313" key="2">
    <source>
        <dbReference type="Proteomes" id="UP000182882"/>
    </source>
</evidence>
<protein>
    <submittedName>
        <fullName evidence="1">Antitoxin of toxin-antitoxin system, YdaS/YdaT</fullName>
    </submittedName>
</protein>
<evidence type="ECO:0000313" key="1">
    <source>
        <dbReference type="EMBL" id="SDT97113.1"/>
    </source>
</evidence>
<dbReference type="Proteomes" id="UP000182882">
    <property type="component" value="Unassembled WGS sequence"/>
</dbReference>
<proteinExistence type="predicted"/>
<dbReference type="GO" id="GO:0003677">
    <property type="term" value="F:DNA binding"/>
    <property type="evidence" value="ECO:0007669"/>
    <property type="project" value="InterPro"/>
</dbReference>
<dbReference type="RefSeq" id="WP_062559517.1">
    <property type="nucleotide sequence ID" value="NZ_CP013341.1"/>
</dbReference>
<reference evidence="2" key="1">
    <citation type="submission" date="2016-10" db="EMBL/GenBank/DDBJ databases">
        <authorList>
            <person name="Varghese N."/>
            <person name="Submissions S."/>
        </authorList>
    </citation>
    <scope>NUCLEOTIDE SEQUENCE [LARGE SCALE GENOMIC DNA]</scope>
    <source>
        <strain evidence="2">Nm10</strain>
    </source>
</reference>
<organism evidence="1 2">
    <name type="scientific">Nitrosomonas ureae</name>
    <dbReference type="NCBI Taxonomy" id="44577"/>
    <lineage>
        <taxon>Bacteria</taxon>
        <taxon>Pseudomonadati</taxon>
        <taxon>Pseudomonadota</taxon>
        <taxon>Betaproteobacteria</taxon>
        <taxon>Nitrosomonadales</taxon>
        <taxon>Nitrosomonadaceae</taxon>
        <taxon>Nitrosomonas</taxon>
    </lineage>
</organism>